<dbReference type="GO" id="GO:0008710">
    <property type="term" value="F:8-amino-7-oxononanoate synthase activity"/>
    <property type="evidence" value="ECO:0007669"/>
    <property type="project" value="UniProtKB-EC"/>
</dbReference>
<dbReference type="InterPro" id="IPR015424">
    <property type="entry name" value="PyrdxlP-dep_Trfase"/>
</dbReference>
<dbReference type="EC" id="2.3.1.47" evidence="2"/>
<dbReference type="GO" id="GO:0009102">
    <property type="term" value="P:biotin biosynthetic process"/>
    <property type="evidence" value="ECO:0007669"/>
    <property type="project" value="TreeGrafter"/>
</dbReference>
<dbReference type="RefSeq" id="WP_155873104.1">
    <property type="nucleotide sequence ID" value="NZ_CP168248.1"/>
</dbReference>
<dbReference type="PANTHER" id="PTHR13693">
    <property type="entry name" value="CLASS II AMINOTRANSFERASE/8-AMINO-7-OXONONANOATE SYNTHASE"/>
    <property type="match status" value="1"/>
</dbReference>
<evidence type="ECO:0000256" key="3">
    <source>
        <dbReference type="ARBA" id="ARBA00022679"/>
    </source>
</evidence>
<proteinExistence type="predicted"/>
<evidence type="ECO:0000256" key="1">
    <source>
        <dbReference type="ARBA" id="ARBA00001933"/>
    </source>
</evidence>
<keyword evidence="4" id="KW-0663">Pyridoxal phosphate</keyword>
<organism evidence="9 10">
    <name type="scientific">Corynebacterium rouxii</name>
    <dbReference type="NCBI Taxonomy" id="2719119"/>
    <lineage>
        <taxon>Bacteria</taxon>
        <taxon>Bacillati</taxon>
        <taxon>Actinomycetota</taxon>
        <taxon>Actinomycetes</taxon>
        <taxon>Mycobacteriales</taxon>
        <taxon>Corynebacteriaceae</taxon>
        <taxon>Corynebacterium</taxon>
    </lineage>
</organism>
<evidence type="ECO:0000313" key="9">
    <source>
        <dbReference type="EMBL" id="VZH85458.1"/>
    </source>
</evidence>
<dbReference type="Proteomes" id="UP001265983">
    <property type="component" value="Unassembled WGS sequence"/>
</dbReference>
<reference evidence="8 11" key="2">
    <citation type="submission" date="2023-03" db="EMBL/GenBank/DDBJ databases">
        <title>Whole genome sequence of the first Corynebacterium rouxii strains isolated in Brazil: a recent member of Corynebacterium diphtheriae complex.</title>
        <authorList>
            <person name="Vieira V."/>
            <person name="Ramos J.N."/>
            <person name="Araujo M.R.B."/>
            <person name="Baio P.V."/>
            <person name="Sant'Anna L.O."/>
            <person name="Veras J.F.C."/>
            <person name="Vieira E.M.D."/>
            <person name="Sousa M.A.B."/>
            <person name="Camargo C.H."/>
            <person name="Sacchi C.T."/>
            <person name="Campos K.R."/>
            <person name="Santos M.B.N."/>
            <person name="Bokermann S."/>
            <person name="Alvim L.B."/>
            <person name="Santos L.S."/>
            <person name="Mattos-Guaraldi A.L."/>
        </authorList>
    </citation>
    <scope>NUCLEOTIDE SEQUENCE [LARGE SCALE GENOMIC DNA]</scope>
    <source>
        <strain evidence="8 11">70862</strain>
    </source>
</reference>
<comment type="catalytic activity">
    <reaction evidence="6">
        <text>6-carboxyhexanoyl-[ACP] + L-alanine + H(+) = (8S)-8-amino-7-oxononanoate + holo-[ACP] + CO2</text>
        <dbReference type="Rhea" id="RHEA:42288"/>
        <dbReference type="Rhea" id="RHEA-COMP:9685"/>
        <dbReference type="Rhea" id="RHEA-COMP:9955"/>
        <dbReference type="ChEBI" id="CHEBI:15378"/>
        <dbReference type="ChEBI" id="CHEBI:16526"/>
        <dbReference type="ChEBI" id="CHEBI:57972"/>
        <dbReference type="ChEBI" id="CHEBI:64479"/>
        <dbReference type="ChEBI" id="CHEBI:78846"/>
        <dbReference type="ChEBI" id="CHEBI:149468"/>
        <dbReference type="EC" id="2.3.1.47"/>
    </reaction>
</comment>
<dbReference type="Gene3D" id="3.40.640.10">
    <property type="entry name" value="Type I PLP-dependent aspartate aminotransferase-like (Major domain)"/>
    <property type="match status" value="1"/>
</dbReference>
<evidence type="ECO:0000256" key="6">
    <source>
        <dbReference type="ARBA" id="ARBA00047715"/>
    </source>
</evidence>
<keyword evidence="11" id="KW-1185">Reference proteome</keyword>
<keyword evidence="3 8" id="KW-0808">Transferase</keyword>
<dbReference type="InterPro" id="IPR004839">
    <property type="entry name" value="Aminotransferase_I/II_large"/>
</dbReference>
<gene>
    <name evidence="9" type="ORF">FRC0190_01413</name>
    <name evidence="8" type="ORF">P8T80_07170</name>
</gene>
<dbReference type="SUPFAM" id="SSF53383">
    <property type="entry name" value="PLP-dependent transferases"/>
    <property type="match status" value="1"/>
</dbReference>
<evidence type="ECO:0000256" key="5">
    <source>
        <dbReference type="ARBA" id="ARBA00023315"/>
    </source>
</evidence>
<keyword evidence="5 8" id="KW-0012">Acyltransferase</keyword>
<evidence type="ECO:0000313" key="11">
    <source>
        <dbReference type="Proteomes" id="UP001265983"/>
    </source>
</evidence>
<evidence type="ECO:0000259" key="7">
    <source>
        <dbReference type="Pfam" id="PF00155"/>
    </source>
</evidence>
<feature type="domain" description="Aminotransferase class I/classII large" evidence="7">
    <location>
        <begin position="42"/>
        <end position="385"/>
    </location>
</feature>
<dbReference type="InterPro" id="IPR050087">
    <property type="entry name" value="AON_synthase_class-II"/>
</dbReference>
<name>A0A6I8MCH4_9CORY</name>
<protein>
    <recommendedName>
        <fullName evidence="2">8-amino-7-oxononanoate synthase</fullName>
        <ecNumber evidence="2">2.3.1.47</ecNumber>
    </recommendedName>
</protein>
<dbReference type="GO" id="GO:0030170">
    <property type="term" value="F:pyridoxal phosphate binding"/>
    <property type="evidence" value="ECO:0007669"/>
    <property type="project" value="InterPro"/>
</dbReference>
<dbReference type="AlphaFoldDB" id="A0A6I8MCH4"/>
<dbReference type="KEGG" id="crf:FRC0190_01413"/>
<dbReference type="EMBL" id="LR738855">
    <property type="protein sequence ID" value="VZH85458.1"/>
    <property type="molecule type" value="Genomic_DNA"/>
</dbReference>
<dbReference type="InterPro" id="IPR015421">
    <property type="entry name" value="PyrdxlP-dep_Trfase_major"/>
</dbReference>
<dbReference type="Pfam" id="PF00155">
    <property type="entry name" value="Aminotran_1_2"/>
    <property type="match status" value="1"/>
</dbReference>
<evidence type="ECO:0000313" key="10">
    <source>
        <dbReference type="Proteomes" id="UP000423525"/>
    </source>
</evidence>
<comment type="cofactor">
    <cofactor evidence="1">
        <name>pyridoxal 5'-phosphate</name>
        <dbReference type="ChEBI" id="CHEBI:597326"/>
    </cofactor>
</comment>
<evidence type="ECO:0000256" key="2">
    <source>
        <dbReference type="ARBA" id="ARBA00013187"/>
    </source>
</evidence>
<sequence length="399" mass="43227">MSPSLDFYAHQRNVEWRERGLERTPAQFSSPQTPHAIIDNRPMLLFSSSDYLGLSEHPFLKNAAIQAINSLGTGSGGSRLTTGSSIHRSIEIHLAQFFGSPDAVFFASGYQANVTIISTLAGPHCTIYSDSLNHASIIDGCRLSKSHVKTFPTGDYEALDDALAHCDTANSLIITDAVFSMSGTIADLERLRQVAARHGSWLLIDDAHGIGCLGKAGRGTAHLFPHAPTDFSQEVIVGTSSKALGGEGGFALCSEQVATLLRNQGRGYVFSTAPAPATMATTDAALTVLEQEPDRIRRLQSNIAYFAQRSSNVVPVQKNGFFSPIISYTIGDENEALKSAQLLRDNGFFIPAIRYPTVSRGSAMLRITMTAMHSHHDIDQLADALNQLENHRLDEINNS</sequence>
<dbReference type="Gene3D" id="3.90.1150.10">
    <property type="entry name" value="Aspartate Aminotransferase, domain 1"/>
    <property type="match status" value="1"/>
</dbReference>
<evidence type="ECO:0000256" key="4">
    <source>
        <dbReference type="ARBA" id="ARBA00022898"/>
    </source>
</evidence>
<accession>A0A6I8MCH4</accession>
<dbReference type="EMBL" id="JARUHM010000010">
    <property type="protein sequence ID" value="MDT9411162.1"/>
    <property type="molecule type" value="Genomic_DNA"/>
</dbReference>
<evidence type="ECO:0000313" key="8">
    <source>
        <dbReference type="EMBL" id="MDT9411162.1"/>
    </source>
</evidence>
<dbReference type="PANTHER" id="PTHR13693:SF100">
    <property type="entry name" value="8-AMINO-7-OXONONANOATE SYNTHASE"/>
    <property type="match status" value="1"/>
</dbReference>
<dbReference type="Proteomes" id="UP000423525">
    <property type="component" value="Chromosome"/>
</dbReference>
<reference evidence="9 10" key="1">
    <citation type="submission" date="2019-11" db="EMBL/GenBank/DDBJ databases">
        <authorList>
            <person name="Brisse S."/>
        </authorList>
    </citation>
    <scope>NUCLEOTIDE SEQUENCE [LARGE SCALE GENOMIC DNA]</scope>
    <source>
        <strain evidence="9">FRC0190</strain>
    </source>
</reference>
<dbReference type="InterPro" id="IPR015422">
    <property type="entry name" value="PyrdxlP-dep_Trfase_small"/>
</dbReference>